<dbReference type="KEGG" id="mgb:VO56_02865"/>
<comment type="similarity">
    <text evidence="7">Belongs to the class I-like SAM-binding methyltransferase superfamily. rRNA adenine N(6)-methyltransferase family. RsmA subfamily.</text>
</comment>
<dbReference type="GO" id="GO:0052908">
    <property type="term" value="F:16S rRNA (adenine(1518)-N(6)/adenine(1519)-N(6))-dimethyltransferase activity"/>
    <property type="evidence" value="ECO:0007669"/>
    <property type="project" value="UniProtKB-EC"/>
</dbReference>
<keyword evidence="4 7" id="KW-0808">Transferase</keyword>
<dbReference type="PROSITE" id="PS01131">
    <property type="entry name" value="RRNA_A_DIMETH"/>
    <property type="match status" value="1"/>
</dbReference>
<dbReference type="NCBIfam" id="TIGR00755">
    <property type="entry name" value="ksgA"/>
    <property type="match status" value="1"/>
</dbReference>
<dbReference type="Gene3D" id="1.10.8.100">
    <property type="entry name" value="Ribosomal RNA adenine dimethylase-like, domain 2"/>
    <property type="match status" value="1"/>
</dbReference>
<comment type="subcellular location">
    <subcellularLocation>
        <location evidence="7">Cytoplasm</location>
    </subcellularLocation>
</comment>
<feature type="domain" description="Ribosomal RNA adenine methylase transferase N-terminal" evidence="9">
    <location>
        <begin position="21"/>
        <end position="188"/>
    </location>
</feature>
<name>A0A0D5ZKA7_9BACT</name>
<keyword evidence="5 7" id="KW-0949">S-adenosyl-L-methionine</keyword>
<sequence length="257" mass="30149">MKKEIYAKKQFGQNFLQDKNIIKKIVKVFDLNKQNIIEIGPGRGALTRELLEVAKSVIAFEIDKDMIKVLNKEFDQKNNFVLVNEDFLKIDISNYKDYYIVANIPYYITTDILFKIFEQFRNFKGVVLMVQKEVAERIVAKERTKNYSKLSVTSQFLAETKLEFVVPASCFSPAPKVDSAIISFKFKDLKEKNIKDKLEFFKLCFQNRRKKLSYSLKTVFNSSLINESFQKMGKNDNLRIQELTVEQIIQLYDLLKK</sequence>
<comment type="function">
    <text evidence="7">Specifically dimethylates two adjacent adenosines (A1518 and A1519) in the loop of a conserved hairpin near the 3'-end of 16S rRNA in the 30S particle. May play a critical role in biogenesis of 30S subunits.</text>
</comment>
<dbReference type="InterPro" id="IPR020598">
    <property type="entry name" value="rRNA_Ade_methylase_Trfase_N"/>
</dbReference>
<evidence type="ECO:0000256" key="6">
    <source>
        <dbReference type="ARBA" id="ARBA00022884"/>
    </source>
</evidence>
<dbReference type="InterPro" id="IPR029063">
    <property type="entry name" value="SAM-dependent_MTases_sf"/>
</dbReference>
<keyword evidence="3 7" id="KW-0489">Methyltransferase</keyword>
<dbReference type="AlphaFoldDB" id="A0A0D5ZKA7"/>
<dbReference type="Pfam" id="PF00398">
    <property type="entry name" value="RrnaAD"/>
    <property type="match status" value="1"/>
</dbReference>
<dbReference type="CDD" id="cd02440">
    <property type="entry name" value="AdoMet_MTases"/>
    <property type="match status" value="1"/>
</dbReference>
<keyword evidence="1 7" id="KW-0963">Cytoplasm</keyword>
<protein>
    <recommendedName>
        <fullName evidence="7">Ribosomal RNA small subunit methyltransferase A</fullName>
        <ecNumber evidence="7">2.1.1.182</ecNumber>
    </recommendedName>
    <alternativeName>
        <fullName evidence="7">16S rRNA (adenine(1518)-N(6)/adenine(1519)-N(6))-dimethyltransferase</fullName>
    </alternativeName>
    <alternativeName>
        <fullName evidence="7">16S rRNA dimethyladenosine transferase</fullName>
    </alternativeName>
    <alternativeName>
        <fullName evidence="7">16S rRNA dimethylase</fullName>
    </alternativeName>
    <alternativeName>
        <fullName evidence="7">S-adenosylmethionine-6-N', N'-adenosyl(rRNA) dimethyltransferase</fullName>
    </alternativeName>
</protein>
<dbReference type="Gene3D" id="3.40.50.150">
    <property type="entry name" value="Vaccinia Virus protein VP39"/>
    <property type="match status" value="1"/>
</dbReference>
<evidence type="ECO:0000313" key="10">
    <source>
        <dbReference type="EMBL" id="AKA50162.1"/>
    </source>
</evidence>
<accession>A0A0D5ZKA7</accession>
<evidence type="ECO:0000256" key="2">
    <source>
        <dbReference type="ARBA" id="ARBA00022552"/>
    </source>
</evidence>
<dbReference type="InterPro" id="IPR001737">
    <property type="entry name" value="KsgA/Erm"/>
</dbReference>
<dbReference type="EMBL" id="CP011021">
    <property type="protein sequence ID" value="AKA50162.1"/>
    <property type="molecule type" value="Genomic_DNA"/>
</dbReference>
<feature type="binding site" evidence="7 8">
    <location>
        <position position="14"/>
    </location>
    <ligand>
        <name>S-adenosyl-L-methionine</name>
        <dbReference type="ChEBI" id="CHEBI:59789"/>
    </ligand>
</feature>
<evidence type="ECO:0000256" key="3">
    <source>
        <dbReference type="ARBA" id="ARBA00022603"/>
    </source>
</evidence>
<dbReference type="GO" id="GO:0003723">
    <property type="term" value="F:RNA binding"/>
    <property type="evidence" value="ECO:0007669"/>
    <property type="project" value="UniProtKB-UniRule"/>
</dbReference>
<feature type="binding site" evidence="7 8">
    <location>
        <position position="61"/>
    </location>
    <ligand>
        <name>S-adenosyl-L-methionine</name>
        <dbReference type="ChEBI" id="CHEBI:59789"/>
    </ligand>
</feature>
<feature type="binding site" evidence="7 8">
    <location>
        <position position="86"/>
    </location>
    <ligand>
        <name>S-adenosyl-L-methionine</name>
        <dbReference type="ChEBI" id="CHEBI:59789"/>
    </ligand>
</feature>
<dbReference type="EC" id="2.1.1.182" evidence="7"/>
<feature type="binding site" evidence="7 8">
    <location>
        <position position="103"/>
    </location>
    <ligand>
        <name>S-adenosyl-L-methionine</name>
        <dbReference type="ChEBI" id="CHEBI:59789"/>
    </ligand>
</feature>
<dbReference type="SUPFAM" id="SSF53335">
    <property type="entry name" value="S-adenosyl-L-methionine-dependent methyltransferases"/>
    <property type="match status" value="1"/>
</dbReference>
<evidence type="ECO:0000259" key="9">
    <source>
        <dbReference type="SMART" id="SM00650"/>
    </source>
</evidence>
<evidence type="ECO:0000256" key="8">
    <source>
        <dbReference type="PROSITE-ProRule" id="PRU01026"/>
    </source>
</evidence>
<proteinExistence type="inferred from homology"/>
<dbReference type="GO" id="GO:0005829">
    <property type="term" value="C:cytosol"/>
    <property type="evidence" value="ECO:0007669"/>
    <property type="project" value="TreeGrafter"/>
</dbReference>
<dbReference type="FunFam" id="3.40.50.150:FF:000023">
    <property type="entry name" value="Ribosomal RNA small subunit methyltransferase A"/>
    <property type="match status" value="1"/>
</dbReference>
<feature type="binding site" evidence="7 8">
    <location>
        <position position="16"/>
    </location>
    <ligand>
        <name>S-adenosyl-L-methionine</name>
        <dbReference type="ChEBI" id="CHEBI:59789"/>
    </ligand>
</feature>
<evidence type="ECO:0000256" key="5">
    <source>
        <dbReference type="ARBA" id="ARBA00022691"/>
    </source>
</evidence>
<dbReference type="PANTHER" id="PTHR11727:SF7">
    <property type="entry name" value="DIMETHYLADENOSINE TRANSFERASE-RELATED"/>
    <property type="match status" value="1"/>
</dbReference>
<dbReference type="InterPro" id="IPR023165">
    <property type="entry name" value="rRNA_Ade_diMease-like_C"/>
</dbReference>
<dbReference type="Proteomes" id="UP000032722">
    <property type="component" value="Chromosome"/>
</dbReference>
<evidence type="ECO:0000313" key="11">
    <source>
        <dbReference type="Proteomes" id="UP000032722"/>
    </source>
</evidence>
<comment type="catalytic activity">
    <reaction evidence="7">
        <text>adenosine(1518)/adenosine(1519) in 16S rRNA + 4 S-adenosyl-L-methionine = N(6)-dimethyladenosine(1518)/N(6)-dimethyladenosine(1519) in 16S rRNA + 4 S-adenosyl-L-homocysteine + 4 H(+)</text>
        <dbReference type="Rhea" id="RHEA:19609"/>
        <dbReference type="Rhea" id="RHEA-COMP:10232"/>
        <dbReference type="Rhea" id="RHEA-COMP:10233"/>
        <dbReference type="ChEBI" id="CHEBI:15378"/>
        <dbReference type="ChEBI" id="CHEBI:57856"/>
        <dbReference type="ChEBI" id="CHEBI:59789"/>
        <dbReference type="ChEBI" id="CHEBI:74411"/>
        <dbReference type="ChEBI" id="CHEBI:74493"/>
        <dbReference type="EC" id="2.1.1.182"/>
    </reaction>
</comment>
<dbReference type="InterPro" id="IPR020596">
    <property type="entry name" value="rRNA_Ade_Mease_Trfase_CS"/>
</dbReference>
<feature type="binding site" evidence="7 8">
    <location>
        <position position="40"/>
    </location>
    <ligand>
        <name>S-adenosyl-L-methionine</name>
        <dbReference type="ChEBI" id="CHEBI:59789"/>
    </ligand>
</feature>
<evidence type="ECO:0000256" key="7">
    <source>
        <dbReference type="HAMAP-Rule" id="MF_00607"/>
    </source>
</evidence>
<dbReference type="PANTHER" id="PTHR11727">
    <property type="entry name" value="DIMETHYLADENOSINE TRANSFERASE"/>
    <property type="match status" value="1"/>
</dbReference>
<dbReference type="HAMAP" id="MF_00607">
    <property type="entry name" value="16SrRNA_methyltr_A"/>
    <property type="match status" value="1"/>
</dbReference>
<dbReference type="PATRIC" id="fig|29556.3.peg.567"/>
<gene>
    <name evidence="7" type="primary">rsmA</name>
    <name evidence="7" type="synonym">ksgA</name>
    <name evidence="10" type="ORF">VO56_02865</name>
</gene>
<organism evidence="11">
    <name type="scientific">Mycoplasmopsis gallinacea</name>
    <dbReference type="NCBI Taxonomy" id="29556"/>
    <lineage>
        <taxon>Bacteria</taxon>
        <taxon>Bacillati</taxon>
        <taxon>Mycoplasmatota</taxon>
        <taxon>Mycoplasmoidales</taxon>
        <taxon>Metamycoplasmataceae</taxon>
        <taxon>Mycoplasmopsis</taxon>
    </lineage>
</organism>
<reference evidence="10 11" key="1">
    <citation type="journal article" date="2015" name="Genome Announc.">
        <title>Complete Genome Sequence of Mycoplasma meleagridis, a Possible Emerging Pathogen in Chickens.</title>
        <authorList>
            <person name="Abolnik C."/>
        </authorList>
    </citation>
    <scope>NUCLEOTIDE SEQUENCE [LARGE SCALE GENOMIC DNA]</scope>
    <source>
        <strain evidence="10 11">B2096 8B</strain>
    </source>
</reference>
<dbReference type="PROSITE" id="PS51689">
    <property type="entry name" value="SAM_RNA_A_N6_MT"/>
    <property type="match status" value="1"/>
</dbReference>
<evidence type="ECO:0000256" key="4">
    <source>
        <dbReference type="ARBA" id="ARBA00022679"/>
    </source>
</evidence>
<keyword evidence="2 7" id="KW-0698">rRNA processing</keyword>
<dbReference type="HOGENOM" id="CLU_041220_0_0_14"/>
<dbReference type="InterPro" id="IPR011530">
    <property type="entry name" value="rRNA_adenine_dimethylase"/>
</dbReference>
<keyword evidence="6 7" id="KW-0694">RNA-binding</keyword>
<evidence type="ECO:0000256" key="1">
    <source>
        <dbReference type="ARBA" id="ARBA00022490"/>
    </source>
</evidence>
<dbReference type="SMART" id="SM00650">
    <property type="entry name" value="rADc"/>
    <property type="match status" value="1"/>
</dbReference>